<organism evidence="1 2">
    <name type="scientific">Mucilaginibacter myungsuensis</name>
    <dbReference type="NCBI Taxonomy" id="649104"/>
    <lineage>
        <taxon>Bacteria</taxon>
        <taxon>Pseudomonadati</taxon>
        <taxon>Bacteroidota</taxon>
        <taxon>Sphingobacteriia</taxon>
        <taxon>Sphingobacteriales</taxon>
        <taxon>Sphingobacteriaceae</taxon>
        <taxon>Mucilaginibacter</taxon>
    </lineage>
</organism>
<dbReference type="AlphaFoldDB" id="A0A929KRY7"/>
<dbReference type="InterPro" id="IPR036188">
    <property type="entry name" value="FAD/NAD-bd_sf"/>
</dbReference>
<proteinExistence type="predicted"/>
<reference evidence="1" key="1">
    <citation type="submission" date="2020-10" db="EMBL/GenBank/DDBJ databases">
        <title>Mucilaginibacter mali sp. nov., isolated from rhizosphere soil of apple orchard.</title>
        <authorList>
            <person name="Lee J.-S."/>
            <person name="Kim H.S."/>
            <person name="Kim J.-S."/>
        </authorList>
    </citation>
    <scope>NUCLEOTIDE SEQUENCE</scope>
    <source>
        <strain evidence="1">KCTC 22746</strain>
    </source>
</reference>
<dbReference type="Gene3D" id="3.50.50.60">
    <property type="entry name" value="FAD/NAD(P)-binding domain"/>
    <property type="match status" value="1"/>
</dbReference>
<dbReference type="EMBL" id="JADFFL010000001">
    <property type="protein sequence ID" value="MBE9660401.1"/>
    <property type="molecule type" value="Genomic_DNA"/>
</dbReference>
<dbReference type="Proteomes" id="UP000622475">
    <property type="component" value="Unassembled WGS sequence"/>
</dbReference>
<evidence type="ECO:0000313" key="1">
    <source>
        <dbReference type="EMBL" id="MBE9660401.1"/>
    </source>
</evidence>
<keyword evidence="2" id="KW-1185">Reference proteome</keyword>
<dbReference type="RefSeq" id="WP_194109604.1">
    <property type="nucleotide sequence ID" value="NZ_JADFFL010000001.1"/>
</dbReference>
<gene>
    <name evidence="1" type="ORF">IRJ16_00755</name>
</gene>
<name>A0A929KRY7_9SPHI</name>
<protein>
    <recommendedName>
        <fullName evidence="3">Choline dehydrogenase-like flavoprotein</fullName>
    </recommendedName>
</protein>
<comment type="caution">
    <text evidence="1">The sequence shown here is derived from an EMBL/GenBank/DDBJ whole genome shotgun (WGS) entry which is preliminary data.</text>
</comment>
<evidence type="ECO:0000313" key="2">
    <source>
        <dbReference type="Proteomes" id="UP000622475"/>
    </source>
</evidence>
<dbReference type="SUPFAM" id="SSF51905">
    <property type="entry name" value="FAD/NAD(P)-binding domain"/>
    <property type="match status" value="1"/>
</dbReference>
<accession>A0A929KRY7</accession>
<sequence>MPLNIVIIGAGTYGCYLANAISEKYPDAQIKLFDVGDSNIKSESEIGFLSKVMKGAYKASSDGRFFGLGGTSAKWGGQLLFFSERDFASDRYMDDIVDYNIKHHRKVLSRFFKDAPDLKETSFDNDLFIKKGIWLKFNQRNLFKHFDLARKSNITVYNNSRVIDLLNDGEKITGVKVQNSNNVAVHTADIFYLTSGAFESLRLLEVSGLADMQESSAGFADHVSLRCFKVHSPTAKVGKQDFQFRFLNGSMITSRLVGEIDNVSYYIHAIFNEDFNIFQFLKQLIFKGKFSTDKLTASLKQFIYIFPFVFSYLFLKKLYIFGSWYINVDIELPANNNSIKLSDQIDAYGQRGINIDYNITPDATARLLAIKQRVKTLLDASGLKYTELADTNASALKLEDTYHPYKLFKYNGSAGIDSVYQPLKGLFLFNTGLLYRSGGINPTASIFCLIEQHIAEVMHNLPRNQ</sequence>
<evidence type="ECO:0008006" key="3">
    <source>
        <dbReference type="Google" id="ProtNLM"/>
    </source>
</evidence>